<sequence length="360" mass="38053">MPKAATRARKLRQQRRSAGTGSGARTHTPAASGSSGSSSSNKAAAAAAPPAAAATAREEQAWRRGVLSRREHMPPELLKYWKARHSLFSRFAHDDDADGDGAEGEGEGGGIMLDAQSWYSVTPEAIAVRIAHRFRAGLAQRAPRDMGKGKGRAPAQEEEEEGADAQGPPHVLDAFAGAGGNAIAFARAGCTVTALDIDGDKLRMLMHNAALYGAAVAARITPVCGDFFEHAQRAELADSYDAVFLSPPWGGVDYLAATAASGGYDYFPLRALCEPHGCAGMVRAARRLCSGTAGNVALFLPRSAALADIAALAQPAGDEATRRLVDVEEAWMGHKLKALVAYMGDLAQWEEEWQAGWGWE</sequence>
<feature type="region of interest" description="Disordered" evidence="8">
    <location>
        <begin position="1"/>
        <end position="57"/>
    </location>
</feature>
<dbReference type="SUPFAM" id="SSF53335">
    <property type="entry name" value="S-adenosyl-L-methionine-dependent methyltransferases"/>
    <property type="match status" value="1"/>
</dbReference>
<feature type="compositionally biased region" description="Basic residues" evidence="8">
    <location>
        <begin position="1"/>
        <end position="15"/>
    </location>
</feature>
<dbReference type="Pfam" id="PF09445">
    <property type="entry name" value="Methyltransf_15"/>
    <property type="match status" value="1"/>
</dbReference>
<dbReference type="GO" id="GO:0071164">
    <property type="term" value="F:RNA cap trimethylguanosine synthase activity"/>
    <property type="evidence" value="ECO:0007669"/>
    <property type="project" value="TreeGrafter"/>
</dbReference>
<comment type="similarity">
    <text evidence="2">Belongs to the methyltransferase superfamily. Trimethylguanosine synthase family.</text>
</comment>
<dbReference type="InterPro" id="IPR019012">
    <property type="entry name" value="RNA_cap_Gua-N2-MeTrfase"/>
</dbReference>
<dbReference type="OrthoDB" id="194443at2759"/>
<dbReference type="InterPro" id="IPR029063">
    <property type="entry name" value="SAM-dependent_MTases_sf"/>
</dbReference>
<dbReference type="Gene3D" id="3.40.50.150">
    <property type="entry name" value="Vaccinia Virus protein VP39"/>
    <property type="match status" value="1"/>
</dbReference>
<dbReference type="STRING" id="58919.A0A316ZAA9"/>
<keyword evidence="10" id="KW-1185">Reference proteome</keyword>
<dbReference type="AlphaFoldDB" id="A0A316ZAA9"/>
<dbReference type="CDD" id="cd02440">
    <property type="entry name" value="AdoMet_MTases"/>
    <property type="match status" value="1"/>
</dbReference>
<evidence type="ECO:0000256" key="2">
    <source>
        <dbReference type="ARBA" id="ARBA00025783"/>
    </source>
</evidence>
<comment type="catalytic activity">
    <reaction evidence="4">
        <text>a 5'-end (N(7)-methyl 5'-triphosphoguanosine)-ribonucleoside in snoRNA + S-adenosyl-L-methionine = a 5'-end (N(2),N(7)-dimethyl 5'-triphosphoguanosine)-ribonucleoside in snoRNA + S-adenosyl-L-homocysteine + H(+)</text>
        <dbReference type="Rhea" id="RHEA:78475"/>
        <dbReference type="Rhea" id="RHEA-COMP:19086"/>
        <dbReference type="Rhea" id="RHEA-COMP:19088"/>
        <dbReference type="ChEBI" id="CHEBI:15378"/>
        <dbReference type="ChEBI" id="CHEBI:57856"/>
        <dbReference type="ChEBI" id="CHEBI:59789"/>
        <dbReference type="ChEBI" id="CHEBI:156461"/>
        <dbReference type="ChEBI" id="CHEBI:172880"/>
    </reaction>
    <physiologicalReaction direction="left-to-right" evidence="4">
        <dbReference type="Rhea" id="RHEA:78476"/>
    </physiologicalReaction>
</comment>
<name>A0A316ZAA9_9BASI</name>
<proteinExistence type="inferred from homology"/>
<evidence type="ECO:0000256" key="7">
    <source>
        <dbReference type="ARBA" id="ARBA00049790"/>
    </source>
</evidence>
<accession>A0A316ZAA9</accession>
<feature type="compositionally biased region" description="Low complexity" evidence="8">
    <location>
        <begin position="29"/>
        <end position="55"/>
    </location>
</feature>
<comment type="catalytic activity">
    <reaction evidence="6">
        <text>a 5'-end (N(7)-methyl 5'-triphosphoguanosine)-ribonucleoside in snRNA + S-adenosyl-L-methionine = a 5'-end (N(2),N(7)-dimethyl 5'-triphosphoguanosine)-ribonucleoside in snRNA + S-adenosyl-L-homocysteine + H(+)</text>
        <dbReference type="Rhea" id="RHEA:78471"/>
        <dbReference type="Rhea" id="RHEA-COMP:19085"/>
        <dbReference type="Rhea" id="RHEA-COMP:19087"/>
        <dbReference type="ChEBI" id="CHEBI:15378"/>
        <dbReference type="ChEBI" id="CHEBI:57856"/>
        <dbReference type="ChEBI" id="CHEBI:59789"/>
        <dbReference type="ChEBI" id="CHEBI:156461"/>
        <dbReference type="ChEBI" id="CHEBI:172880"/>
    </reaction>
    <physiologicalReaction direction="left-to-right" evidence="6">
        <dbReference type="Rhea" id="RHEA:78472"/>
    </physiologicalReaction>
</comment>
<evidence type="ECO:0000256" key="6">
    <source>
        <dbReference type="ARBA" id="ARBA00049075"/>
    </source>
</evidence>
<dbReference type="Proteomes" id="UP000245946">
    <property type="component" value="Unassembled WGS sequence"/>
</dbReference>
<dbReference type="RefSeq" id="XP_025598515.1">
    <property type="nucleotide sequence ID" value="XM_025744132.1"/>
</dbReference>
<comment type="catalytic activity">
    <reaction evidence="5">
        <text>a 5'-end (N(2),N(7)-dimethyl 5'-triphosphoguanosine)-ribonucleoside in snRNA + S-adenosyl-L-methionine = a 5'-end (N(2),N(2),N(7)-trimethyl 5'-triphosphoguanosine)-ribonucleoside in snRNA + S-adenosyl-L-homocysteine + H(+)</text>
        <dbReference type="Rhea" id="RHEA:78479"/>
        <dbReference type="Rhea" id="RHEA-COMP:19087"/>
        <dbReference type="Rhea" id="RHEA-COMP:19089"/>
        <dbReference type="ChEBI" id="CHEBI:15378"/>
        <dbReference type="ChEBI" id="CHEBI:57856"/>
        <dbReference type="ChEBI" id="CHEBI:59789"/>
        <dbReference type="ChEBI" id="CHEBI:167623"/>
        <dbReference type="ChEBI" id="CHEBI:172880"/>
    </reaction>
    <physiologicalReaction direction="left-to-right" evidence="5">
        <dbReference type="Rhea" id="RHEA:78480"/>
    </physiologicalReaction>
</comment>
<dbReference type="GeneID" id="37271676"/>
<evidence type="ECO:0000256" key="3">
    <source>
        <dbReference type="ARBA" id="ARBA00047418"/>
    </source>
</evidence>
<dbReference type="PANTHER" id="PTHR14741">
    <property type="entry name" value="S-ADENOSYLMETHIONINE-DEPENDENT METHYLTRANSFERASE RELATED"/>
    <property type="match status" value="1"/>
</dbReference>
<feature type="region of interest" description="Disordered" evidence="8">
    <location>
        <begin position="141"/>
        <end position="171"/>
    </location>
</feature>
<evidence type="ECO:0000256" key="8">
    <source>
        <dbReference type="SAM" id="MobiDB-lite"/>
    </source>
</evidence>
<organism evidence="9 10">
    <name type="scientific">Tilletiopsis washingtonensis</name>
    <dbReference type="NCBI Taxonomy" id="58919"/>
    <lineage>
        <taxon>Eukaryota</taxon>
        <taxon>Fungi</taxon>
        <taxon>Dikarya</taxon>
        <taxon>Basidiomycota</taxon>
        <taxon>Ustilaginomycotina</taxon>
        <taxon>Exobasidiomycetes</taxon>
        <taxon>Entylomatales</taxon>
        <taxon>Entylomatales incertae sedis</taxon>
        <taxon>Tilletiopsis</taxon>
    </lineage>
</organism>
<dbReference type="PANTHER" id="PTHR14741:SF32">
    <property type="entry name" value="TRIMETHYLGUANOSINE SYNTHASE"/>
    <property type="match status" value="1"/>
</dbReference>
<comment type="catalytic activity">
    <reaction evidence="3">
        <text>a 5'-end (N(2),N(7)-dimethyl 5'-triphosphoguanosine)-ribonucleoside in snoRNA + S-adenosyl-L-methionine = a 5'-end (N(2),N(2),N(7)-trimethyl 5'-triphosphoguanosine)-ribonucleoside in snoRNA + S-adenosyl-L-homocysteine + H(+)</text>
        <dbReference type="Rhea" id="RHEA:78507"/>
        <dbReference type="Rhea" id="RHEA-COMP:19088"/>
        <dbReference type="Rhea" id="RHEA-COMP:19090"/>
        <dbReference type="ChEBI" id="CHEBI:15378"/>
        <dbReference type="ChEBI" id="CHEBI:57856"/>
        <dbReference type="ChEBI" id="CHEBI:59789"/>
        <dbReference type="ChEBI" id="CHEBI:167623"/>
        <dbReference type="ChEBI" id="CHEBI:172880"/>
    </reaction>
    <physiologicalReaction direction="left-to-right" evidence="3">
        <dbReference type="Rhea" id="RHEA:78508"/>
    </physiologicalReaction>
</comment>
<gene>
    <name evidence="9" type="ORF">FA09DRAFT_338658</name>
</gene>
<evidence type="ECO:0000256" key="5">
    <source>
        <dbReference type="ARBA" id="ARBA00048763"/>
    </source>
</evidence>
<evidence type="ECO:0000256" key="1">
    <source>
        <dbReference type="ARBA" id="ARBA00018517"/>
    </source>
</evidence>
<feature type="compositionally biased region" description="Polar residues" evidence="8">
    <location>
        <begin position="16"/>
        <end position="25"/>
    </location>
</feature>
<reference evidence="9 10" key="1">
    <citation type="journal article" date="2018" name="Mol. Biol. Evol.">
        <title>Broad Genomic Sampling Reveals a Smut Pathogenic Ancestry of the Fungal Clade Ustilaginomycotina.</title>
        <authorList>
            <person name="Kijpornyongpan T."/>
            <person name="Mondo S.J."/>
            <person name="Barry K."/>
            <person name="Sandor L."/>
            <person name="Lee J."/>
            <person name="Lipzen A."/>
            <person name="Pangilinan J."/>
            <person name="LaButti K."/>
            <person name="Hainaut M."/>
            <person name="Henrissat B."/>
            <person name="Grigoriev I.V."/>
            <person name="Spatafora J.W."/>
            <person name="Aime M.C."/>
        </authorList>
    </citation>
    <scope>NUCLEOTIDE SEQUENCE [LARGE SCALE GENOMIC DNA]</scope>
    <source>
        <strain evidence="9 10">MCA 4186</strain>
    </source>
</reference>
<evidence type="ECO:0000256" key="4">
    <source>
        <dbReference type="ARBA" id="ARBA00048740"/>
    </source>
</evidence>
<dbReference type="GO" id="GO:0005634">
    <property type="term" value="C:nucleus"/>
    <property type="evidence" value="ECO:0007669"/>
    <property type="project" value="TreeGrafter"/>
</dbReference>
<dbReference type="EMBL" id="KZ819292">
    <property type="protein sequence ID" value="PWN98236.1"/>
    <property type="molecule type" value="Genomic_DNA"/>
</dbReference>
<protein>
    <recommendedName>
        <fullName evidence="1">Trimethylguanosine synthase</fullName>
    </recommendedName>
    <alternativeName>
        <fullName evidence="7">Cap-specific guanine-N(2) methyltransferase</fullName>
    </alternativeName>
</protein>
<evidence type="ECO:0000313" key="10">
    <source>
        <dbReference type="Proteomes" id="UP000245946"/>
    </source>
</evidence>
<evidence type="ECO:0000313" key="9">
    <source>
        <dbReference type="EMBL" id="PWN98236.1"/>
    </source>
</evidence>